<dbReference type="EMBL" id="LUGG01000004">
    <property type="protein sequence ID" value="OBZ75861.1"/>
    <property type="molecule type" value="Genomic_DNA"/>
</dbReference>
<dbReference type="OMA" id="HAREQHF"/>
<protein>
    <recommendedName>
        <fullName evidence="2">Peptidase S9 prolyl oligopeptidase catalytic domain-containing protein</fullName>
    </recommendedName>
</protein>
<dbReference type="PANTHER" id="PTHR43037:SF4">
    <property type="entry name" value="PEPTIDASE S9 PROLYL OLIGOPEPTIDASE CATALYTIC DOMAIN-CONTAINING PROTEIN"/>
    <property type="match status" value="1"/>
</dbReference>
<dbReference type="SUPFAM" id="SSF53474">
    <property type="entry name" value="alpha/beta-Hydrolases"/>
    <property type="match status" value="1"/>
</dbReference>
<keyword evidence="4" id="KW-1185">Reference proteome</keyword>
<evidence type="ECO:0000259" key="2">
    <source>
        <dbReference type="Pfam" id="PF00326"/>
    </source>
</evidence>
<evidence type="ECO:0000313" key="3">
    <source>
        <dbReference type="EMBL" id="OBZ75861.1"/>
    </source>
</evidence>
<proteinExistence type="predicted"/>
<dbReference type="InterPro" id="IPR001375">
    <property type="entry name" value="Peptidase_S9_cat"/>
</dbReference>
<dbReference type="Proteomes" id="UP000092993">
    <property type="component" value="Unassembled WGS sequence"/>
</dbReference>
<keyword evidence="1" id="KW-0732">Signal</keyword>
<evidence type="ECO:0000256" key="1">
    <source>
        <dbReference type="ARBA" id="ARBA00022729"/>
    </source>
</evidence>
<reference evidence="3 4" key="1">
    <citation type="submission" date="2016-03" db="EMBL/GenBank/DDBJ databases">
        <title>Whole genome sequencing of Grifola frondosa 9006-11.</title>
        <authorList>
            <person name="Min B."/>
            <person name="Park H."/>
            <person name="Kim J.-G."/>
            <person name="Cho H."/>
            <person name="Oh Y.-L."/>
            <person name="Kong W.-S."/>
            <person name="Choi I.-G."/>
        </authorList>
    </citation>
    <scope>NUCLEOTIDE SEQUENCE [LARGE SCALE GENOMIC DNA]</scope>
    <source>
        <strain evidence="3 4">9006-11</strain>
    </source>
</reference>
<dbReference type="GO" id="GO:0008236">
    <property type="term" value="F:serine-type peptidase activity"/>
    <property type="evidence" value="ECO:0007669"/>
    <property type="project" value="InterPro"/>
</dbReference>
<dbReference type="Gene3D" id="3.40.50.1820">
    <property type="entry name" value="alpha/beta hydrolase"/>
    <property type="match status" value="1"/>
</dbReference>
<comment type="caution">
    <text evidence="3">The sequence shown here is derived from an EMBL/GenBank/DDBJ whole genome shotgun (WGS) entry which is preliminary data.</text>
</comment>
<dbReference type="InterPro" id="IPR029058">
    <property type="entry name" value="AB_hydrolase_fold"/>
</dbReference>
<dbReference type="AlphaFoldDB" id="A0A1C7MG01"/>
<gene>
    <name evidence="3" type="ORF">A0H81_04588</name>
</gene>
<dbReference type="GO" id="GO:0006508">
    <property type="term" value="P:proteolysis"/>
    <property type="evidence" value="ECO:0007669"/>
    <property type="project" value="InterPro"/>
</dbReference>
<dbReference type="STRING" id="5627.A0A1C7MG01"/>
<dbReference type="InterPro" id="IPR050955">
    <property type="entry name" value="Plant_Biomass_Hydrol_Est"/>
</dbReference>
<name>A0A1C7MG01_GRIFR</name>
<organism evidence="3 4">
    <name type="scientific">Grifola frondosa</name>
    <name type="common">Maitake</name>
    <name type="synonym">Polyporus frondosus</name>
    <dbReference type="NCBI Taxonomy" id="5627"/>
    <lineage>
        <taxon>Eukaryota</taxon>
        <taxon>Fungi</taxon>
        <taxon>Dikarya</taxon>
        <taxon>Basidiomycota</taxon>
        <taxon>Agaricomycotina</taxon>
        <taxon>Agaricomycetes</taxon>
        <taxon>Polyporales</taxon>
        <taxon>Grifolaceae</taxon>
        <taxon>Grifola</taxon>
    </lineage>
</organism>
<evidence type="ECO:0000313" key="4">
    <source>
        <dbReference type="Proteomes" id="UP000092993"/>
    </source>
</evidence>
<dbReference type="Pfam" id="PF00326">
    <property type="entry name" value="Peptidase_S9"/>
    <property type="match status" value="1"/>
</dbReference>
<sequence length="937" mass="103123">MAKDTSQAIFNGAQLEIAHSGDWQVVLPNEWNVLGPFPIHAREQHFLSPSFPLDLSVPLDFNLRWPSSYSDGGSVGWTTAYSKDDGTLEDLQRWQSLRATEGWAAVQHHSVLHTTFTVYPPSTHTDFTPEIPQLLVDLLQGSFFTILPSEDNRRPGEPVMPEWYAGNVYAMGRATPQAISLPSPPSRMSPTTYDLFVSGDYEIRLFGDPRHDASEIPKLSITLSISLELPVNRVVLQTSHDVSCDFVDGWAFGDALGVGIRNVAGWWTVKGVVGSDGISPSVQLSFIRETRIAPTQTRIIPIRITQNAPFHGTELQFEIQLVSDSESSLVTIPVSIHVVHHSQWSPSSSPAAGIKASYFFSSSMPTAFLVTPPEELADGPRPPILALHGAGVDIFADDFWIRALPRQKRSWVIVPTGRTAWVWAHIKITIPVSSHLMQSLLPQGLDWHGPSAQDAWGTVDALRSILNSQNQWRGWTLEQHTRVLVVGHSNGGQGAWYLASRWPDRVVGAMPAAGYIKSQAYVPLTQSRSAHFIDPALRAILETSLTPDDNDLFLANLADTPILAIHGGDDDNVPVWHTREAVSVLKTLNPQANVTFVYREDPGELHWYPSVFKNEQVESFMNSVLEQHVRHMNQPPARSAFTLKSQSPVRAAHYMAGRYIACILPADRLGRLTVEEKDGMVVTRTSNVRIFSINLPAISQLGEAPILTIDGDFVRFTDGVQDHDKILFFARAESGSWQFLPENATIRTQPSGRMANILTAAPLTFVIPNKAPSRALSAALRLAHNLDVYHKLDAEIIDDAEAMLRLDSGSLGPGNIVVLALGPQREFFKSILAQSKTAFALHGTSLQLRGRTLDQPSSATLFLHPHPFVPSALMLFMYASDDSGFEKAVRLFPIRTGVTVPDWIYVGGRADTVGAGGVEGAGLWGNAWSWDDAMSVI</sequence>
<feature type="domain" description="Peptidase S9 prolyl oligopeptidase catalytic" evidence="2">
    <location>
        <begin position="480"/>
        <end position="611"/>
    </location>
</feature>
<dbReference type="OrthoDB" id="449091at2759"/>
<dbReference type="PANTHER" id="PTHR43037">
    <property type="entry name" value="UNNAMED PRODUCT-RELATED"/>
    <property type="match status" value="1"/>
</dbReference>
<accession>A0A1C7MG01</accession>